<reference evidence="7 8" key="1">
    <citation type="submission" date="2018-03" db="EMBL/GenBank/DDBJ databases">
        <title>Whole genome sequencing of Histamine producing bacteria.</title>
        <authorList>
            <person name="Butler K."/>
        </authorList>
    </citation>
    <scope>NUCLEOTIDE SEQUENCE [LARGE SCALE GENOMIC DNA]</scope>
    <source>
        <strain evidence="7 8">ATCC 51761</strain>
    </source>
</reference>
<sequence length="390" mass="43900">MTKVKISFTPYGGVKRKSFSAQIGLAVSKLTETCKGKNLFYLYHGGVIDQELLNLSNLVISSENIEVNKDIVVIKDSLLISEGSVINISEGGKLRILFDPKSHNNALFVTDACNNYCIMCPQPPKPTISLGIKEYLINIIDLIRNEDSPETLGITGGEPTVINKDLIDVIIRINEKFPNTIIQLLSNGRIFAYQDYTKAMSAVSSNMFIGIPIFGATSEIHDFIVQSKGAFNQTIAGIYECRRNKIDIELRVVLHKYTIKELELIIQFIKRTLPFVNHVALMGMENMGFAKMNYNDLWIDPIEYKDTLRHAVIDLNRAGISTSIFNLPFCVLASDIWGFSKQSISDYKTNYLKQCNECIKRDDCAGLFSSTNDKFRLTKPENINLIKDII</sequence>
<dbReference type="SFLD" id="SFLDG01103">
    <property type="entry name" value="Uncharacterised_Radical_SAM_Su"/>
    <property type="match status" value="1"/>
</dbReference>
<dbReference type="InterPro" id="IPR013785">
    <property type="entry name" value="Aldolase_TIM"/>
</dbReference>
<keyword evidence="5" id="KW-0411">Iron-sulfur</keyword>
<keyword evidence="3" id="KW-0479">Metal-binding</keyword>
<dbReference type="RefSeq" id="WP_045038474.1">
    <property type="nucleotide sequence ID" value="NZ_JZSR01000044.1"/>
</dbReference>
<feature type="domain" description="Radical SAM core" evidence="6">
    <location>
        <begin position="109"/>
        <end position="269"/>
    </location>
</feature>
<protein>
    <submittedName>
        <fullName evidence="7">His-Xaa-Ser system radical SAM maturase HxsC</fullName>
    </submittedName>
</protein>
<dbReference type="InterPro" id="IPR058240">
    <property type="entry name" value="rSAM_sf"/>
</dbReference>
<comment type="cofactor">
    <cofactor evidence="1">
        <name>[4Fe-4S] cluster</name>
        <dbReference type="ChEBI" id="CHEBI:49883"/>
    </cofactor>
</comment>
<evidence type="ECO:0000256" key="3">
    <source>
        <dbReference type="ARBA" id="ARBA00022723"/>
    </source>
</evidence>
<evidence type="ECO:0000313" key="7">
    <source>
        <dbReference type="EMBL" id="PSW92482.1"/>
    </source>
</evidence>
<keyword evidence="2" id="KW-0949">S-adenosyl-L-methionine</keyword>
<dbReference type="InterPro" id="IPR050377">
    <property type="entry name" value="Radical_SAM_PqqE_MftC-like"/>
</dbReference>
<evidence type="ECO:0000256" key="2">
    <source>
        <dbReference type="ARBA" id="ARBA00022691"/>
    </source>
</evidence>
<dbReference type="PANTHER" id="PTHR11228">
    <property type="entry name" value="RADICAL SAM DOMAIN PROTEIN"/>
    <property type="match status" value="1"/>
</dbReference>
<comment type="caution">
    <text evidence="7">The sequence shown here is derived from an EMBL/GenBank/DDBJ whole genome shotgun (WGS) entry which is preliminary data.</text>
</comment>
<evidence type="ECO:0000256" key="1">
    <source>
        <dbReference type="ARBA" id="ARBA00001966"/>
    </source>
</evidence>
<dbReference type="Pfam" id="PF04055">
    <property type="entry name" value="Radical_SAM"/>
    <property type="match status" value="1"/>
</dbReference>
<name>A0ABX5GN93_9GAMM</name>
<dbReference type="NCBIfam" id="TIGR03977">
    <property type="entry name" value="rSAM_pair_HxsC"/>
    <property type="match status" value="1"/>
</dbReference>
<dbReference type="Gene3D" id="3.20.20.70">
    <property type="entry name" value="Aldolase class I"/>
    <property type="match status" value="1"/>
</dbReference>
<keyword evidence="8" id="KW-1185">Reference proteome</keyword>
<evidence type="ECO:0000256" key="4">
    <source>
        <dbReference type="ARBA" id="ARBA00023004"/>
    </source>
</evidence>
<organism evidence="7 8">
    <name type="scientific">Photobacterium iliopiscarium</name>
    <dbReference type="NCBI Taxonomy" id="56192"/>
    <lineage>
        <taxon>Bacteria</taxon>
        <taxon>Pseudomonadati</taxon>
        <taxon>Pseudomonadota</taxon>
        <taxon>Gammaproteobacteria</taxon>
        <taxon>Vibrionales</taxon>
        <taxon>Vibrionaceae</taxon>
        <taxon>Photobacterium</taxon>
    </lineage>
</organism>
<dbReference type="PANTHER" id="PTHR11228:SF34">
    <property type="entry name" value="TUNGSTEN-CONTAINING ALDEHYDE FERREDOXIN OXIDOREDUCTASE COFACTOR MODIFYING PROTEIN"/>
    <property type="match status" value="1"/>
</dbReference>
<dbReference type="SUPFAM" id="SSF102114">
    <property type="entry name" value="Radical SAM enzymes"/>
    <property type="match status" value="1"/>
</dbReference>
<proteinExistence type="predicted"/>
<keyword evidence="4" id="KW-0408">Iron</keyword>
<evidence type="ECO:0000256" key="5">
    <source>
        <dbReference type="ARBA" id="ARBA00023014"/>
    </source>
</evidence>
<accession>A0ABX5GN93</accession>
<dbReference type="InterPro" id="IPR024032">
    <property type="entry name" value="rSAM_paired_HxsC"/>
</dbReference>
<evidence type="ECO:0000313" key="8">
    <source>
        <dbReference type="Proteomes" id="UP000241190"/>
    </source>
</evidence>
<dbReference type="Proteomes" id="UP000241190">
    <property type="component" value="Unassembled WGS sequence"/>
</dbReference>
<dbReference type="SFLD" id="SFLDG01067">
    <property type="entry name" value="SPASM/twitch_domain_containing"/>
    <property type="match status" value="1"/>
</dbReference>
<dbReference type="SFLD" id="SFLDS00029">
    <property type="entry name" value="Radical_SAM"/>
    <property type="match status" value="1"/>
</dbReference>
<dbReference type="InterPro" id="IPR007197">
    <property type="entry name" value="rSAM"/>
</dbReference>
<dbReference type="CDD" id="cd01335">
    <property type="entry name" value="Radical_SAM"/>
    <property type="match status" value="1"/>
</dbReference>
<dbReference type="EMBL" id="PYOP01000039">
    <property type="protein sequence ID" value="PSW92482.1"/>
    <property type="molecule type" value="Genomic_DNA"/>
</dbReference>
<evidence type="ECO:0000259" key="6">
    <source>
        <dbReference type="Pfam" id="PF04055"/>
    </source>
</evidence>
<gene>
    <name evidence="7" type="primary">hxsC</name>
    <name evidence="7" type="ORF">C9J52_17815</name>
</gene>